<evidence type="ECO:0000313" key="2">
    <source>
        <dbReference type="Proteomes" id="UP001055811"/>
    </source>
</evidence>
<keyword evidence="2" id="KW-1185">Reference proteome</keyword>
<accession>A0ACB9H4M4</accession>
<proteinExistence type="predicted"/>
<evidence type="ECO:0000313" key="1">
    <source>
        <dbReference type="EMBL" id="KAI3790793.1"/>
    </source>
</evidence>
<comment type="caution">
    <text evidence="1">The sequence shown here is derived from an EMBL/GenBank/DDBJ whole genome shotgun (WGS) entry which is preliminary data.</text>
</comment>
<reference evidence="1 2" key="2">
    <citation type="journal article" date="2022" name="Mol. Ecol. Resour.">
        <title>The genomes of chicory, endive, great burdock and yacon provide insights into Asteraceae paleo-polyploidization history and plant inulin production.</title>
        <authorList>
            <person name="Fan W."/>
            <person name="Wang S."/>
            <person name="Wang H."/>
            <person name="Wang A."/>
            <person name="Jiang F."/>
            <person name="Liu H."/>
            <person name="Zhao H."/>
            <person name="Xu D."/>
            <person name="Zhang Y."/>
        </authorList>
    </citation>
    <scope>NUCLEOTIDE SEQUENCE [LARGE SCALE GENOMIC DNA]</scope>
    <source>
        <strain evidence="2">cv. Punajuju</strain>
        <tissue evidence="1">Leaves</tissue>
    </source>
</reference>
<organism evidence="1 2">
    <name type="scientific">Cichorium intybus</name>
    <name type="common">Chicory</name>
    <dbReference type="NCBI Taxonomy" id="13427"/>
    <lineage>
        <taxon>Eukaryota</taxon>
        <taxon>Viridiplantae</taxon>
        <taxon>Streptophyta</taxon>
        <taxon>Embryophyta</taxon>
        <taxon>Tracheophyta</taxon>
        <taxon>Spermatophyta</taxon>
        <taxon>Magnoliopsida</taxon>
        <taxon>eudicotyledons</taxon>
        <taxon>Gunneridae</taxon>
        <taxon>Pentapetalae</taxon>
        <taxon>asterids</taxon>
        <taxon>campanulids</taxon>
        <taxon>Asterales</taxon>
        <taxon>Asteraceae</taxon>
        <taxon>Cichorioideae</taxon>
        <taxon>Cichorieae</taxon>
        <taxon>Cichoriinae</taxon>
        <taxon>Cichorium</taxon>
    </lineage>
</organism>
<reference evidence="2" key="1">
    <citation type="journal article" date="2022" name="Mol. Ecol. Resour.">
        <title>The genomes of chicory, endive, great burdock and yacon provide insights into Asteraceae palaeo-polyploidization history and plant inulin production.</title>
        <authorList>
            <person name="Fan W."/>
            <person name="Wang S."/>
            <person name="Wang H."/>
            <person name="Wang A."/>
            <person name="Jiang F."/>
            <person name="Liu H."/>
            <person name="Zhao H."/>
            <person name="Xu D."/>
            <person name="Zhang Y."/>
        </authorList>
    </citation>
    <scope>NUCLEOTIDE SEQUENCE [LARGE SCALE GENOMIC DNA]</scope>
    <source>
        <strain evidence="2">cv. Punajuju</strain>
    </source>
</reference>
<dbReference type="Proteomes" id="UP001055811">
    <property type="component" value="Linkage Group LG01"/>
</dbReference>
<gene>
    <name evidence="1" type="ORF">L2E82_04105</name>
</gene>
<sequence length="69" mass="7111">MGGSRISGAALGGVAFLPGPKGHIITPQANDLAALFLEGRISVEGCGGLKATYREGERYSSEEVVTTVF</sequence>
<protein>
    <submittedName>
        <fullName evidence="1">Uncharacterized protein</fullName>
    </submittedName>
</protein>
<dbReference type="EMBL" id="CM042009">
    <property type="protein sequence ID" value="KAI3790793.1"/>
    <property type="molecule type" value="Genomic_DNA"/>
</dbReference>
<name>A0ACB9H4M4_CICIN</name>